<evidence type="ECO:0000256" key="2">
    <source>
        <dbReference type="SAM" id="Phobius"/>
    </source>
</evidence>
<feature type="transmembrane region" description="Helical" evidence="2">
    <location>
        <begin position="12"/>
        <end position="35"/>
    </location>
</feature>
<name>A0A6J6NW38_9ZZZZ</name>
<protein>
    <submittedName>
        <fullName evidence="3">Unannotated protein</fullName>
    </submittedName>
</protein>
<evidence type="ECO:0000256" key="1">
    <source>
        <dbReference type="SAM" id="MobiDB-lite"/>
    </source>
</evidence>
<proteinExistence type="predicted"/>
<feature type="transmembrane region" description="Helical" evidence="2">
    <location>
        <begin position="41"/>
        <end position="58"/>
    </location>
</feature>
<keyword evidence="2" id="KW-0472">Membrane</keyword>
<evidence type="ECO:0000313" key="3">
    <source>
        <dbReference type="EMBL" id="CAB4690486.1"/>
    </source>
</evidence>
<keyword evidence="2" id="KW-0812">Transmembrane</keyword>
<accession>A0A6J6NW38</accession>
<organism evidence="3">
    <name type="scientific">freshwater metagenome</name>
    <dbReference type="NCBI Taxonomy" id="449393"/>
    <lineage>
        <taxon>unclassified sequences</taxon>
        <taxon>metagenomes</taxon>
        <taxon>ecological metagenomes</taxon>
    </lineage>
</organism>
<dbReference type="EMBL" id="CAEZXL010000128">
    <property type="protein sequence ID" value="CAB4690486.1"/>
    <property type="molecule type" value="Genomic_DNA"/>
</dbReference>
<keyword evidence="2" id="KW-1133">Transmembrane helix</keyword>
<feature type="region of interest" description="Disordered" evidence="1">
    <location>
        <begin position="75"/>
        <end position="120"/>
    </location>
</feature>
<sequence>MADLETPQKKWLVVNMKAFFSGCFGLVAMIFALGFFIQYPAVFWGILAVFVVVIILGFREGLRRRDALAKPATTIPASADDDEEGDIRHHYDIGGTPMSISNPETIQNASMSFGDDEEHN</sequence>
<reference evidence="3" key="1">
    <citation type="submission" date="2020-05" db="EMBL/GenBank/DDBJ databases">
        <authorList>
            <person name="Chiriac C."/>
            <person name="Salcher M."/>
            <person name="Ghai R."/>
            <person name="Kavagutti S V."/>
        </authorList>
    </citation>
    <scope>NUCLEOTIDE SEQUENCE</scope>
</reference>
<feature type="compositionally biased region" description="Polar residues" evidence="1">
    <location>
        <begin position="98"/>
        <end position="111"/>
    </location>
</feature>
<dbReference type="AlphaFoldDB" id="A0A6J6NW38"/>
<gene>
    <name evidence="3" type="ORF">UFOPK2373_00767</name>
</gene>